<dbReference type="Pfam" id="PF00560">
    <property type="entry name" value="LRR_1"/>
    <property type="match status" value="1"/>
</dbReference>
<dbReference type="InterPro" id="IPR052595">
    <property type="entry name" value="LRRC69/RLP"/>
</dbReference>
<proteinExistence type="predicted"/>
<organism evidence="1">
    <name type="scientific">Leishmania guyanensis</name>
    <dbReference type="NCBI Taxonomy" id="5670"/>
    <lineage>
        <taxon>Eukaryota</taxon>
        <taxon>Discoba</taxon>
        <taxon>Euglenozoa</taxon>
        <taxon>Kinetoplastea</taxon>
        <taxon>Metakinetoplastina</taxon>
        <taxon>Trypanosomatida</taxon>
        <taxon>Trypanosomatidae</taxon>
        <taxon>Leishmaniinae</taxon>
        <taxon>Leishmania</taxon>
        <taxon>Leishmania guyanensis species complex</taxon>
    </lineage>
</organism>
<evidence type="ECO:0008006" key="2">
    <source>
        <dbReference type="Google" id="ProtNLM"/>
    </source>
</evidence>
<reference evidence="1" key="1">
    <citation type="submission" date="2012-08" db="EMBL/GenBank/DDBJ databases">
        <title>Comparative genomics of metastatic and non-metastatic Leishmania guyanensis provides insights into polygenic factors involved in Leishmania RNA virus infection.</title>
        <authorList>
            <person name="Smith D."/>
            <person name="Hertz-Fowler C."/>
            <person name="Martin R."/>
            <person name="Dickens N."/>
            <person name="Fasel N."/>
            <person name="Falquet L."/>
            <person name="Beverley S."/>
            <person name="Zangger H."/>
            <person name="Calderon-Copete S."/>
            <person name="Mottram J."/>
            <person name="Xenarios I."/>
        </authorList>
    </citation>
    <scope>NUCLEOTIDE SEQUENCE</scope>
    <source>
        <strain evidence="1">MHOM/BR/75/M4147/SSU:IR2SAT-LUC</strain>
    </source>
</reference>
<accession>A0A1E1IXH4</accession>
<dbReference type="Gene3D" id="3.80.10.10">
    <property type="entry name" value="Ribonuclease Inhibitor"/>
    <property type="match status" value="2"/>
</dbReference>
<protein>
    <recommendedName>
        <fullName evidence="2">Leucine-rich repeat protein</fullName>
    </recommendedName>
</protein>
<dbReference type="PANTHER" id="PTHR48057">
    <property type="entry name" value="LEUCINE-RICH REPEAT SERINE/THREONINE-PROTEIN KINASE 1"/>
    <property type="match status" value="1"/>
</dbReference>
<dbReference type="EMBL" id="CALQ01000956">
    <property type="protein sequence ID" value="CCM15892.1"/>
    <property type="molecule type" value="Genomic_DNA"/>
</dbReference>
<dbReference type="InterPro" id="IPR001611">
    <property type="entry name" value="Leu-rich_rpt"/>
</dbReference>
<gene>
    <name evidence="1" type="primary">LgM4147LRVhigh.23.01080.02910</name>
    <name evidence="1" type="ORF">BN36_2334050</name>
</gene>
<name>A0A1E1IXH4_LEIGU</name>
<evidence type="ECO:0000313" key="1">
    <source>
        <dbReference type="EMBL" id="CCM15892.1"/>
    </source>
</evidence>
<dbReference type="AlphaFoldDB" id="A0A1E1IXH4"/>
<sequence length="305" mass="33523">MGGATSKDRYDRAVSTGILTLNKQEVKSWRRLTKALKKLSTLRTITISHNPLRDPVPSAFTALSLWSTLVSLDLSHNCLTCACALGSEAPLSKTHVEEALARITMAPASHTVYGFPPLPLESLNLSGNDLHMLPPLLAVRFPRLRRFVCTDNKTALNIPLSLARCIGASKSLEVVALQRDRLKTFIVADDTVNNPFPALREILLDQNHLGGTVNLGFAADKEAPMLPSLRRISLDDQTGAEPLRHIHATIFAHCPGLTSFTFHGNCNEAELHDSLVQSDVYRSWQVRMKDIVDKKLHAGGQAELI</sequence>
<dbReference type="PROSITE" id="PS51450">
    <property type="entry name" value="LRR"/>
    <property type="match status" value="1"/>
</dbReference>
<dbReference type="InterPro" id="IPR032675">
    <property type="entry name" value="LRR_dom_sf"/>
</dbReference>
<dbReference type="SUPFAM" id="SSF52047">
    <property type="entry name" value="RNI-like"/>
    <property type="match status" value="1"/>
</dbReference>